<dbReference type="InterPro" id="IPR004740">
    <property type="entry name" value="Nuc_H_symport"/>
</dbReference>
<dbReference type="SUPFAM" id="SSF103473">
    <property type="entry name" value="MFS general substrate transporter"/>
    <property type="match status" value="2"/>
</dbReference>
<feature type="transmembrane region" description="Helical" evidence="7">
    <location>
        <begin position="416"/>
        <end position="436"/>
    </location>
</feature>
<dbReference type="EMBL" id="PUBV01000002">
    <property type="protein sequence ID" value="PWB09344.1"/>
    <property type="molecule type" value="Genomic_DNA"/>
</dbReference>
<name>A0A2V1J2K9_9BACT</name>
<feature type="transmembrane region" description="Helical" evidence="7">
    <location>
        <begin position="306"/>
        <end position="325"/>
    </location>
</feature>
<comment type="caution">
    <text evidence="9">The sequence shown here is derived from an EMBL/GenBank/DDBJ whole genome shotgun (WGS) entry which is preliminary data.</text>
</comment>
<evidence type="ECO:0000256" key="1">
    <source>
        <dbReference type="ARBA" id="ARBA00004651"/>
    </source>
</evidence>
<sequence length="458" mass="50541">MLKLRLIILNFLQFAIWGAYLTCLGQYVGAAGLGSDIALFYSVQGMVSIFMPALMGILADRWIPVNRVLGICHLLAALFMGAAWWYGHTHPQLEFAPFFTLYTLSVAFYMPTIALANSTAFKALKMKGYDTVAAFPPIRTLGTVGFIASMWFVNSVYYHAGEWGFTLSDANPMSTYRFQYTDMQLLASAVLGLILGVFAFTLPVSPVDRSAAQGRSVADTLGLSAFRLFADRRMALFFVFSMLLGVALQITNGFATTFITSFKGVEQYASTFGANNATLLTSLSQVSEALCILLIPFCLRRFGIKRVMLIAMLAWVLRFEFFAIGNPGPGVWLFILSMIVYGVAFDFFNVSGALFVEQETSERVKSSAQGLFMLMTNGIGASVGTLIAGAVVNRYVSWQTMPDGRSYMLGDWSTPWTIFALYALVVAILFAIFFKYRHNPAPDRRSIAKAEDAALEIE</sequence>
<keyword evidence="2" id="KW-0813">Transport</keyword>
<dbReference type="GO" id="GO:0015212">
    <property type="term" value="F:cytidine transmembrane transporter activity"/>
    <property type="evidence" value="ECO:0007669"/>
    <property type="project" value="TreeGrafter"/>
</dbReference>
<dbReference type="InterPro" id="IPR020846">
    <property type="entry name" value="MFS_dom"/>
</dbReference>
<feature type="transmembrane region" description="Helical" evidence="7">
    <location>
        <begin position="39"/>
        <end position="59"/>
    </location>
</feature>
<dbReference type="PANTHER" id="PTHR23522:SF4">
    <property type="entry name" value="NUCLEOSIDE PERMEASE NUPG-RELATED"/>
    <property type="match status" value="1"/>
</dbReference>
<reference evidence="10" key="1">
    <citation type="submission" date="2018-02" db="EMBL/GenBank/DDBJ databases">
        <authorList>
            <person name="Clavel T."/>
            <person name="Strowig T."/>
        </authorList>
    </citation>
    <scope>NUCLEOTIDE SEQUENCE [LARGE SCALE GENOMIC DNA]</scope>
    <source>
        <strain evidence="10">DSM 100764</strain>
    </source>
</reference>
<feature type="transmembrane region" description="Helical" evidence="7">
    <location>
        <begin position="141"/>
        <end position="160"/>
    </location>
</feature>
<dbReference type="PANTHER" id="PTHR23522">
    <property type="entry name" value="BLL5896 PROTEIN"/>
    <property type="match status" value="1"/>
</dbReference>
<evidence type="ECO:0000256" key="5">
    <source>
        <dbReference type="ARBA" id="ARBA00022989"/>
    </source>
</evidence>
<feature type="transmembrane region" description="Helical" evidence="7">
    <location>
        <begin position="371"/>
        <end position="396"/>
    </location>
</feature>
<evidence type="ECO:0000313" key="10">
    <source>
        <dbReference type="Proteomes" id="UP000244925"/>
    </source>
</evidence>
<dbReference type="Pfam" id="PF03825">
    <property type="entry name" value="Nuc_H_symport"/>
    <property type="match status" value="1"/>
</dbReference>
<dbReference type="InterPro" id="IPR036259">
    <property type="entry name" value="MFS_trans_sf"/>
</dbReference>
<dbReference type="GeneID" id="93425356"/>
<feature type="transmembrane region" description="Helical" evidence="7">
    <location>
        <begin position="185"/>
        <end position="205"/>
    </location>
</feature>
<keyword evidence="4 7" id="KW-0812">Transmembrane</keyword>
<feature type="domain" description="Major facilitator superfamily (MFS) profile" evidence="8">
    <location>
        <begin position="233"/>
        <end position="458"/>
    </location>
</feature>
<dbReference type="GO" id="GO:0005886">
    <property type="term" value="C:plasma membrane"/>
    <property type="evidence" value="ECO:0007669"/>
    <property type="project" value="UniProtKB-SubCell"/>
</dbReference>
<feature type="transmembrane region" description="Helical" evidence="7">
    <location>
        <begin position="68"/>
        <end position="87"/>
    </location>
</feature>
<dbReference type="Proteomes" id="UP000244925">
    <property type="component" value="Unassembled WGS sequence"/>
</dbReference>
<keyword evidence="3" id="KW-1003">Cell membrane</keyword>
<evidence type="ECO:0000313" key="9">
    <source>
        <dbReference type="EMBL" id="PWB09344.1"/>
    </source>
</evidence>
<evidence type="ECO:0000259" key="8">
    <source>
        <dbReference type="PROSITE" id="PS50850"/>
    </source>
</evidence>
<feature type="transmembrane region" description="Helical" evidence="7">
    <location>
        <begin position="235"/>
        <end position="259"/>
    </location>
</feature>
<keyword evidence="5 7" id="KW-1133">Transmembrane helix</keyword>
<keyword evidence="10" id="KW-1185">Reference proteome</keyword>
<dbReference type="AlphaFoldDB" id="A0A2V1J2K9"/>
<gene>
    <name evidence="9" type="ORF">C5O25_01505</name>
</gene>
<evidence type="ECO:0000256" key="3">
    <source>
        <dbReference type="ARBA" id="ARBA00022475"/>
    </source>
</evidence>
<evidence type="ECO:0000256" key="4">
    <source>
        <dbReference type="ARBA" id="ARBA00022692"/>
    </source>
</evidence>
<comment type="subcellular location">
    <subcellularLocation>
        <location evidence="1">Cell membrane</location>
        <topology evidence="1">Multi-pass membrane protein</topology>
    </subcellularLocation>
</comment>
<keyword evidence="6 7" id="KW-0472">Membrane</keyword>
<protein>
    <submittedName>
        <fullName evidence="9">MFS transporter</fullName>
    </submittedName>
</protein>
<dbReference type="Gene3D" id="1.20.1250.20">
    <property type="entry name" value="MFS general substrate transporter like domains"/>
    <property type="match status" value="2"/>
</dbReference>
<evidence type="ECO:0000256" key="7">
    <source>
        <dbReference type="SAM" id="Phobius"/>
    </source>
</evidence>
<feature type="transmembrane region" description="Helical" evidence="7">
    <location>
        <begin position="7"/>
        <end position="27"/>
    </location>
</feature>
<dbReference type="GO" id="GO:0015213">
    <property type="term" value="F:uridine transmembrane transporter activity"/>
    <property type="evidence" value="ECO:0007669"/>
    <property type="project" value="TreeGrafter"/>
</dbReference>
<dbReference type="PROSITE" id="PS50850">
    <property type="entry name" value="MFS"/>
    <property type="match status" value="1"/>
</dbReference>
<proteinExistence type="predicted"/>
<evidence type="ECO:0000256" key="6">
    <source>
        <dbReference type="ARBA" id="ARBA00023136"/>
    </source>
</evidence>
<dbReference type="RefSeq" id="WP_107034966.1">
    <property type="nucleotide sequence ID" value="NZ_CAONGC010000005.1"/>
</dbReference>
<evidence type="ECO:0000256" key="2">
    <source>
        <dbReference type="ARBA" id="ARBA00022448"/>
    </source>
</evidence>
<feature type="transmembrane region" description="Helical" evidence="7">
    <location>
        <begin position="331"/>
        <end position="350"/>
    </location>
</feature>
<feature type="transmembrane region" description="Helical" evidence="7">
    <location>
        <begin position="279"/>
        <end position="299"/>
    </location>
</feature>
<accession>A0A2V1J2K9</accession>
<feature type="transmembrane region" description="Helical" evidence="7">
    <location>
        <begin position="99"/>
        <end position="120"/>
    </location>
</feature>
<organism evidence="9 10">
    <name type="scientific">Paramuribaculum intestinale</name>
    <dbReference type="NCBI Taxonomy" id="2094151"/>
    <lineage>
        <taxon>Bacteria</taxon>
        <taxon>Pseudomonadati</taxon>
        <taxon>Bacteroidota</taxon>
        <taxon>Bacteroidia</taxon>
        <taxon>Bacteroidales</taxon>
        <taxon>Muribaculaceae</taxon>
        <taxon>Paramuribaculum</taxon>
    </lineage>
</organism>